<dbReference type="Proteomes" id="UP000239757">
    <property type="component" value="Unassembled WGS sequence"/>
</dbReference>
<evidence type="ECO:0000313" key="3">
    <source>
        <dbReference type="Proteomes" id="UP000239757"/>
    </source>
</evidence>
<organism evidence="2 3">
    <name type="scientific">Gossypium barbadense</name>
    <name type="common">Sea Island cotton</name>
    <name type="synonym">Hibiscus barbadensis</name>
    <dbReference type="NCBI Taxonomy" id="3634"/>
    <lineage>
        <taxon>Eukaryota</taxon>
        <taxon>Viridiplantae</taxon>
        <taxon>Streptophyta</taxon>
        <taxon>Embryophyta</taxon>
        <taxon>Tracheophyta</taxon>
        <taxon>Spermatophyta</taxon>
        <taxon>Magnoliopsida</taxon>
        <taxon>eudicotyledons</taxon>
        <taxon>Gunneridae</taxon>
        <taxon>Pentapetalae</taxon>
        <taxon>rosids</taxon>
        <taxon>malvids</taxon>
        <taxon>Malvales</taxon>
        <taxon>Malvaceae</taxon>
        <taxon>Malvoideae</taxon>
        <taxon>Gossypium</taxon>
    </lineage>
</organism>
<sequence>MEEEHAQSISPSTLASRRNKSNKWLNAINVQDEEGFAEPEPEPREETVVSRGQGELTLRVGDETITFQARNSSNTSEIEGDRLNHSTKTDNMVHPTLQEISLKEVHEPFLSNSRGPIHEDQKLQIEELNEWRAHKSRTHDKPKLRQNELNTFPNQLKVGDKILLDAVDPHIVTTKPNEEIPFTILSIFHSLADAIRAFLTTEPWELFFGIIEPTYLEPKVELCSTFHFQTVMTNFDDPGTDALVPGSTTYNPSRSKASALPPSLRYLHAILAHMITRRRESTGVVNTDDPIFYGGVISICPYVTRLARHFGFLRTAAQESSLTLIGQMSPQGISSMLSMRMIEKRRGTYPPQYRLTQSIEEEAPEDITNDVPPQHEDPPSQPPPLSLLVHAAISYADIYERLT</sequence>
<feature type="region of interest" description="Disordered" evidence="1">
    <location>
        <begin position="70"/>
        <end position="89"/>
    </location>
</feature>
<reference evidence="2 3" key="1">
    <citation type="submission" date="2015-01" db="EMBL/GenBank/DDBJ databases">
        <title>Genome of allotetraploid Gossypium barbadense reveals genomic plasticity and fiber elongation in cotton evolution.</title>
        <authorList>
            <person name="Chen X."/>
            <person name="Liu X."/>
            <person name="Zhao B."/>
            <person name="Zheng H."/>
            <person name="Hu Y."/>
            <person name="Lu G."/>
            <person name="Yang C."/>
            <person name="Chen J."/>
            <person name="Shan C."/>
            <person name="Zhang L."/>
            <person name="Zhou Y."/>
            <person name="Wang L."/>
            <person name="Guo W."/>
            <person name="Bai Y."/>
            <person name="Ruan J."/>
            <person name="Shangguan X."/>
            <person name="Mao Y."/>
            <person name="Jiang J."/>
            <person name="Zhu Y."/>
            <person name="Lei J."/>
            <person name="Kang H."/>
            <person name="Chen S."/>
            <person name="He X."/>
            <person name="Wang R."/>
            <person name="Wang Y."/>
            <person name="Chen J."/>
            <person name="Wang L."/>
            <person name="Yu S."/>
            <person name="Wang B."/>
            <person name="Wei J."/>
            <person name="Song S."/>
            <person name="Lu X."/>
            <person name="Gao Z."/>
            <person name="Gu W."/>
            <person name="Deng X."/>
            <person name="Ma D."/>
            <person name="Wang S."/>
            <person name="Liang W."/>
            <person name="Fang L."/>
            <person name="Cai C."/>
            <person name="Zhu X."/>
            <person name="Zhou B."/>
            <person name="Zhang Y."/>
            <person name="Chen Z."/>
            <person name="Xu S."/>
            <person name="Zhu R."/>
            <person name="Wang S."/>
            <person name="Zhang T."/>
            <person name="Zhao G."/>
        </authorList>
    </citation>
    <scope>NUCLEOTIDE SEQUENCE [LARGE SCALE GENOMIC DNA]</scope>
    <source>
        <strain evidence="3">cv. Xinhai21</strain>
        <tissue evidence="2">Leaf</tissue>
    </source>
</reference>
<protein>
    <submittedName>
        <fullName evidence="2">Uncharacterized protein</fullName>
    </submittedName>
</protein>
<proteinExistence type="predicted"/>
<feature type="compositionally biased region" description="Acidic residues" evidence="1">
    <location>
        <begin position="31"/>
        <end position="40"/>
    </location>
</feature>
<feature type="region of interest" description="Disordered" evidence="1">
    <location>
        <begin position="30"/>
        <end position="51"/>
    </location>
</feature>
<name>A0A2P5WM56_GOSBA</name>
<dbReference type="EMBL" id="KZ667125">
    <property type="protein sequence ID" value="PPR92167.1"/>
    <property type="molecule type" value="Genomic_DNA"/>
</dbReference>
<gene>
    <name evidence="2" type="ORF">GOBAR_AA28506</name>
</gene>
<feature type="compositionally biased region" description="Basic and acidic residues" evidence="1">
    <location>
        <begin position="79"/>
        <end position="88"/>
    </location>
</feature>
<dbReference type="AlphaFoldDB" id="A0A2P5WM56"/>
<evidence type="ECO:0000313" key="2">
    <source>
        <dbReference type="EMBL" id="PPR92167.1"/>
    </source>
</evidence>
<evidence type="ECO:0000256" key="1">
    <source>
        <dbReference type="SAM" id="MobiDB-lite"/>
    </source>
</evidence>
<accession>A0A2P5WM56</accession>